<evidence type="ECO:0000313" key="4">
    <source>
        <dbReference type="RefSeq" id="XP_060054145.1"/>
    </source>
</evidence>
<evidence type="ECO:0000313" key="6">
    <source>
        <dbReference type="RefSeq" id="XP_060054161.1"/>
    </source>
</evidence>
<evidence type="ECO:0000313" key="3">
    <source>
        <dbReference type="RefSeq" id="XP_060040173.1"/>
    </source>
</evidence>
<name>A0ABM3XZA3_ERIEU</name>
<accession>A0ABM3XZA3</accession>
<dbReference type="GeneID" id="132540435"/>
<evidence type="ECO:0000313" key="5">
    <source>
        <dbReference type="RefSeq" id="XP_060054151.1"/>
    </source>
</evidence>
<reference evidence="3 4" key="1">
    <citation type="submission" date="2025-05" db="UniProtKB">
        <authorList>
            <consortium name="RefSeq"/>
        </authorList>
    </citation>
    <scope>IDENTIFICATION</scope>
</reference>
<feature type="region of interest" description="Disordered" evidence="1">
    <location>
        <begin position="96"/>
        <end position="132"/>
    </location>
</feature>
<dbReference type="RefSeq" id="XP_060040173.1">
    <property type="nucleotide sequence ID" value="XM_060184190.1"/>
</dbReference>
<feature type="compositionally biased region" description="Polar residues" evidence="1">
    <location>
        <begin position="286"/>
        <end position="295"/>
    </location>
</feature>
<dbReference type="RefSeq" id="XP_060054161.1">
    <property type="nucleotide sequence ID" value="XM_060198178.1"/>
</dbReference>
<organism evidence="2 4">
    <name type="scientific">Erinaceus europaeus</name>
    <name type="common">Western European hedgehog</name>
    <dbReference type="NCBI Taxonomy" id="9365"/>
    <lineage>
        <taxon>Eukaryota</taxon>
        <taxon>Metazoa</taxon>
        <taxon>Chordata</taxon>
        <taxon>Craniata</taxon>
        <taxon>Vertebrata</taxon>
        <taxon>Euteleostomi</taxon>
        <taxon>Mammalia</taxon>
        <taxon>Eutheria</taxon>
        <taxon>Laurasiatheria</taxon>
        <taxon>Eulipotyphla</taxon>
        <taxon>Erinaceidae</taxon>
        <taxon>Erinaceinae</taxon>
        <taxon>Erinaceus</taxon>
    </lineage>
</organism>
<dbReference type="RefSeq" id="XP_060054151.1">
    <property type="nucleotide sequence ID" value="XM_060198168.1"/>
</dbReference>
<proteinExistence type="predicted"/>
<dbReference type="Proteomes" id="UP001652624">
    <property type="component" value="Chromosome 9"/>
</dbReference>
<protein>
    <submittedName>
        <fullName evidence="3">Uncharacterized protein LOC132536399 isoform X1</fullName>
    </submittedName>
    <submittedName>
        <fullName evidence="4">Uncharacterized protein LOC132540435 isoform X1</fullName>
    </submittedName>
    <submittedName>
        <fullName evidence="5">Uncharacterized protein LOC132540436 isoform X1</fullName>
    </submittedName>
    <submittedName>
        <fullName evidence="6">Uncharacterized protein LOC132540450 isoform X1</fullName>
    </submittedName>
</protein>
<sequence>MGNICCSKGACRVLPQQSSPVLDFPVEHVSEGEQAASTPVLVFGSNDLYTPNLEESSPVFTYPQKWAIPVRDCLKPLSEKNSLINDCILESLEDLPTSEEFPEGSDTGVFSGGSEGDVSSSDTEVAHTSTSKKPLKKRFIKVNLRNQARDGRLKGTEVVRISKLSKDVTFLDSDEDSSGCSSDSLSHVSLPGMEAPITSTTFTEELRRLNPSFETGKGEPQLTTMAPFFSTRNDVQFRRLNPSLESGVGGPQQIDMAPFISTRNDEQVRRMNIHLETGEGGPQRTEVASSSSSSDGKCPAATTFHGKLSVINLETHSD</sequence>
<evidence type="ECO:0000313" key="2">
    <source>
        <dbReference type="Proteomes" id="UP001652624"/>
    </source>
</evidence>
<dbReference type="RefSeq" id="XP_060054145.1">
    <property type="nucleotide sequence ID" value="XM_060198162.1"/>
</dbReference>
<gene>
    <name evidence="4" type="primary">LOC132540435</name>
    <name evidence="3" type="synonym">LOC132536399</name>
    <name evidence="5" type="synonym">LOC132540436</name>
    <name evidence="6" type="synonym">LOC132540450</name>
</gene>
<feature type="region of interest" description="Disordered" evidence="1">
    <location>
        <begin position="275"/>
        <end position="303"/>
    </location>
</feature>
<evidence type="ECO:0000256" key="1">
    <source>
        <dbReference type="SAM" id="MobiDB-lite"/>
    </source>
</evidence>
<keyword evidence="2" id="KW-1185">Reference proteome</keyword>